<feature type="compositionally biased region" description="Basic and acidic residues" evidence="1">
    <location>
        <begin position="53"/>
        <end position="73"/>
    </location>
</feature>
<reference evidence="2" key="1">
    <citation type="journal article" date="2023" name="DNA Res.">
        <title>Chromosome-level genome assembly of Phrynocephalus forsythii using third-generation DNA sequencing and Hi-C analysis.</title>
        <authorList>
            <person name="Qi Y."/>
            <person name="Zhao W."/>
            <person name="Zhao Y."/>
            <person name="Niu C."/>
            <person name="Cao S."/>
            <person name="Zhang Y."/>
        </authorList>
    </citation>
    <scope>NUCLEOTIDE SEQUENCE</scope>
    <source>
        <tissue evidence="2">Muscle</tissue>
    </source>
</reference>
<name>A0A9Q0X5R9_9SAUR</name>
<accession>A0A9Q0X5R9</accession>
<organism evidence="2 3">
    <name type="scientific">Phrynocephalus forsythii</name>
    <dbReference type="NCBI Taxonomy" id="171643"/>
    <lineage>
        <taxon>Eukaryota</taxon>
        <taxon>Metazoa</taxon>
        <taxon>Chordata</taxon>
        <taxon>Craniata</taxon>
        <taxon>Vertebrata</taxon>
        <taxon>Euteleostomi</taxon>
        <taxon>Lepidosauria</taxon>
        <taxon>Squamata</taxon>
        <taxon>Bifurcata</taxon>
        <taxon>Unidentata</taxon>
        <taxon>Episquamata</taxon>
        <taxon>Toxicofera</taxon>
        <taxon>Iguania</taxon>
        <taxon>Acrodonta</taxon>
        <taxon>Agamidae</taxon>
        <taxon>Agaminae</taxon>
        <taxon>Phrynocephalus</taxon>
    </lineage>
</organism>
<feature type="region of interest" description="Disordered" evidence="1">
    <location>
        <begin position="29"/>
        <end position="161"/>
    </location>
</feature>
<feature type="compositionally biased region" description="Basic and acidic residues" evidence="1">
    <location>
        <begin position="147"/>
        <end position="156"/>
    </location>
</feature>
<evidence type="ECO:0000313" key="2">
    <source>
        <dbReference type="EMBL" id="KAJ7303398.1"/>
    </source>
</evidence>
<comment type="caution">
    <text evidence="2">The sequence shown here is derived from an EMBL/GenBank/DDBJ whole genome shotgun (WGS) entry which is preliminary data.</text>
</comment>
<gene>
    <name evidence="2" type="ORF">JRQ81_012381</name>
</gene>
<sequence length="216" mass="23823">MEENSLIKEVMEENSLIKEVMEENSLIKFSVESNEQESEKERKPGQAALLEKATLEQKEEQQTKMGVEEETMKQEASTSQEGGNVEGPGPEMPDEGNGLEIPEEEETPSVSGDKPPPTWIPQDGEGWPTPDRAKGERNPTAMLQAVFDDHPNKEGQDSGVPQTELSITEIPEAEKIPSVSGDGTWTPQSRASFVLNSATWATTSDKVDQVKNRKRS</sequence>
<keyword evidence="3" id="KW-1185">Reference proteome</keyword>
<dbReference type="AlphaFoldDB" id="A0A9Q0X5R9"/>
<protein>
    <submittedName>
        <fullName evidence="2">Uncharacterized protein</fullName>
    </submittedName>
</protein>
<dbReference type="Proteomes" id="UP001142489">
    <property type="component" value="Unassembled WGS sequence"/>
</dbReference>
<evidence type="ECO:0000313" key="3">
    <source>
        <dbReference type="Proteomes" id="UP001142489"/>
    </source>
</evidence>
<evidence type="ECO:0000256" key="1">
    <source>
        <dbReference type="SAM" id="MobiDB-lite"/>
    </source>
</evidence>
<dbReference type="EMBL" id="JAPFRF010000024">
    <property type="protein sequence ID" value="KAJ7303398.1"/>
    <property type="molecule type" value="Genomic_DNA"/>
</dbReference>
<proteinExistence type="predicted"/>